<dbReference type="Proteomes" id="UP000053958">
    <property type="component" value="Unassembled WGS sequence"/>
</dbReference>
<evidence type="ECO:0000313" key="3">
    <source>
        <dbReference type="Proteomes" id="UP000053958"/>
    </source>
</evidence>
<feature type="region of interest" description="Disordered" evidence="1">
    <location>
        <begin position="86"/>
        <end position="119"/>
    </location>
</feature>
<comment type="caution">
    <text evidence="2">The sequence shown here is derived from an EMBL/GenBank/DDBJ whole genome shotgun (WGS) entry which is preliminary data.</text>
</comment>
<evidence type="ECO:0000313" key="2">
    <source>
        <dbReference type="EMBL" id="KKA20142.1"/>
    </source>
</evidence>
<gene>
    <name evidence="2" type="ORF">T310_5842</name>
</gene>
<evidence type="ECO:0008006" key="4">
    <source>
        <dbReference type="Google" id="ProtNLM"/>
    </source>
</evidence>
<keyword evidence="3" id="KW-1185">Reference proteome</keyword>
<dbReference type="AlphaFoldDB" id="A0A0F4YPG2"/>
<evidence type="ECO:0000256" key="1">
    <source>
        <dbReference type="SAM" id="MobiDB-lite"/>
    </source>
</evidence>
<dbReference type="OrthoDB" id="2562973at2759"/>
<reference evidence="2 3" key="1">
    <citation type="submission" date="2015-04" db="EMBL/GenBank/DDBJ databases">
        <authorList>
            <person name="Heijne W.H."/>
            <person name="Fedorova N.D."/>
            <person name="Nierman W.C."/>
            <person name="Vollebregt A.W."/>
            <person name="Zhao Z."/>
            <person name="Wu L."/>
            <person name="Kumar M."/>
            <person name="Stam H."/>
            <person name="van den Berg M.A."/>
            <person name="Pel H.J."/>
        </authorList>
    </citation>
    <scope>NUCLEOTIDE SEQUENCE [LARGE SCALE GENOMIC DNA]</scope>
    <source>
        <strain evidence="2 3">CBS 393.64</strain>
    </source>
</reference>
<sequence length="399" mass="43281">MAANTTDVILNIRTFDSHSEPVKEHSCVTVPKEAQDKTLSELRKKLVDAKVLDSKVRRSPFCNVKGAVIGDETKFSLYLRIIDEKETEKDPRADDGHPEGSCSNTAKPSTPDRFNQAGSEKFDPKALKDLVSSFSASNFVASTGSGNAKHPVDMTEADWDVVLKRNNLLSGNSVTLTKVQDPETEIETTQVIPWFPQFRKDGVLIICSAFRVKARKMLSSEETEVESKIQLKDNDKSYVEVTETKTALSNMMAKESFSQTDVEASPGAGGAAGFSAGVTAGLSKADQDLFKKTNETSSASMHITYNVFPSKVLLGGRLYYTQETSSFGNSSFSERSKALKVAASLSFSSPYVQASASASHEDRIKTAGSDQSANFNNAITWHAQGGDTLLCNKSVLSPV</sequence>
<dbReference type="GeneID" id="25318180"/>
<dbReference type="EMBL" id="LASV01000285">
    <property type="protein sequence ID" value="KKA20142.1"/>
    <property type="molecule type" value="Genomic_DNA"/>
</dbReference>
<organism evidence="2 3">
    <name type="scientific">Rasamsonia emersonii (strain ATCC 16479 / CBS 393.64 / IMI 116815)</name>
    <dbReference type="NCBI Taxonomy" id="1408163"/>
    <lineage>
        <taxon>Eukaryota</taxon>
        <taxon>Fungi</taxon>
        <taxon>Dikarya</taxon>
        <taxon>Ascomycota</taxon>
        <taxon>Pezizomycotina</taxon>
        <taxon>Eurotiomycetes</taxon>
        <taxon>Eurotiomycetidae</taxon>
        <taxon>Eurotiales</taxon>
        <taxon>Trichocomaceae</taxon>
        <taxon>Rasamsonia</taxon>
    </lineage>
</organism>
<protein>
    <recommendedName>
        <fullName evidence="4">MACPF domain-containing protein</fullName>
    </recommendedName>
</protein>
<name>A0A0F4YPG2_RASE3</name>
<dbReference type="STRING" id="1408163.A0A0F4YPG2"/>
<proteinExistence type="predicted"/>
<feature type="compositionally biased region" description="Polar residues" evidence="1">
    <location>
        <begin position="101"/>
        <end position="118"/>
    </location>
</feature>
<accession>A0A0F4YPG2</accession>
<dbReference type="RefSeq" id="XP_013326754.1">
    <property type="nucleotide sequence ID" value="XM_013471300.1"/>
</dbReference>
<feature type="compositionally biased region" description="Basic and acidic residues" evidence="1">
    <location>
        <begin position="86"/>
        <end position="98"/>
    </location>
</feature>